<dbReference type="PANTHER" id="PTHR45962:SF1">
    <property type="entry name" value="N-FATTY-ACYL-AMINO ACID SYNTHASE_HYDROLASE PM20D1"/>
    <property type="match status" value="1"/>
</dbReference>
<organism evidence="8 9">
    <name type="scientific">Candidatus Xianfuyuplasma coldseepsis</name>
    <dbReference type="NCBI Taxonomy" id="2782163"/>
    <lineage>
        <taxon>Bacteria</taxon>
        <taxon>Bacillati</taxon>
        <taxon>Mycoplasmatota</taxon>
        <taxon>Mollicutes</taxon>
        <taxon>Candidatus Izemoplasmatales</taxon>
        <taxon>Candidatus Izemoplasmataceae</taxon>
        <taxon>Candidatus Xianfuyuplasma</taxon>
    </lineage>
</organism>
<proteinExistence type="inferred from homology"/>
<comment type="similarity">
    <text evidence="1">Belongs to the peptidase M20A family.</text>
</comment>
<dbReference type="Pfam" id="PF01546">
    <property type="entry name" value="Peptidase_M20"/>
    <property type="match status" value="1"/>
</dbReference>
<dbReference type="SUPFAM" id="SSF53187">
    <property type="entry name" value="Zn-dependent exopeptidases"/>
    <property type="match status" value="1"/>
</dbReference>
<dbReference type="Pfam" id="PF07687">
    <property type="entry name" value="M20_dimer"/>
    <property type="match status" value="1"/>
</dbReference>
<dbReference type="AlphaFoldDB" id="A0A7L7KSC0"/>
<dbReference type="Gene3D" id="3.40.630.10">
    <property type="entry name" value="Zn peptidases"/>
    <property type="match status" value="1"/>
</dbReference>
<keyword evidence="4 8" id="KW-0378">Hydrolase</keyword>
<keyword evidence="2" id="KW-0645">Protease</keyword>
<dbReference type="KEGG" id="xcl:G4Z02_05935"/>
<evidence type="ECO:0000256" key="4">
    <source>
        <dbReference type="ARBA" id="ARBA00022801"/>
    </source>
</evidence>
<dbReference type="InterPro" id="IPR002933">
    <property type="entry name" value="Peptidase_M20"/>
</dbReference>
<dbReference type="GO" id="GO:0008233">
    <property type="term" value="F:peptidase activity"/>
    <property type="evidence" value="ECO:0007669"/>
    <property type="project" value="UniProtKB-KW"/>
</dbReference>
<feature type="domain" description="Peptidase M20 dimerisation" evidence="7">
    <location>
        <begin position="235"/>
        <end position="380"/>
    </location>
</feature>
<dbReference type="Proteomes" id="UP000514720">
    <property type="component" value="Chromosome"/>
</dbReference>
<keyword evidence="5" id="KW-0862">Zinc</keyword>
<dbReference type="InterPro" id="IPR036264">
    <property type="entry name" value="Bact_exopeptidase_dim_dom"/>
</dbReference>
<dbReference type="EMBL" id="CP048914">
    <property type="protein sequence ID" value="QMS85309.1"/>
    <property type="molecule type" value="Genomic_DNA"/>
</dbReference>
<evidence type="ECO:0000256" key="5">
    <source>
        <dbReference type="ARBA" id="ARBA00022833"/>
    </source>
</evidence>
<dbReference type="Gene3D" id="3.30.70.360">
    <property type="match status" value="1"/>
</dbReference>
<accession>A0A7L7KSC0</accession>
<keyword evidence="6" id="KW-0812">Transmembrane</keyword>
<dbReference type="RefSeq" id="WP_258877101.1">
    <property type="nucleotide sequence ID" value="NZ_CP048914.1"/>
</dbReference>
<keyword evidence="9" id="KW-1185">Reference proteome</keyword>
<keyword evidence="6" id="KW-1133">Transmembrane helix</keyword>
<gene>
    <name evidence="8" type="ORF">G4Z02_05935</name>
</gene>
<dbReference type="SUPFAM" id="SSF55031">
    <property type="entry name" value="Bacterial exopeptidase dimerisation domain"/>
    <property type="match status" value="1"/>
</dbReference>
<keyword evidence="6" id="KW-0472">Membrane</keyword>
<evidence type="ECO:0000256" key="2">
    <source>
        <dbReference type="ARBA" id="ARBA00022670"/>
    </source>
</evidence>
<name>A0A7L7KSC0_9MOLU</name>
<protein>
    <submittedName>
        <fullName evidence="8">M20/M25/M40 family metallo-hydrolase</fullName>
    </submittedName>
</protein>
<sequence length="482" mass="53670">MIGLYILLGVVGLILVLLLVALIRSFVIKDKNLNISPIEVDKTLSEQYANEFQKMIQVKTLSYDPKTKDVTAFEAFHKVLQELFPNVYNTMEQTVFEGHSILFKWTGKSSDKPIVLMAHQDVVPASNSGWDYPPFSGHLTEDLIYGRGTLDTKSTLYGIFKAIDELIGQGFTPEHDIYISSSTDEETSGFGAHKSVEKLQEFGVKPYLVLDEGGAIVRGSLPSVQKPIALIGVLEKGYANIKFTAKSAGGHSSYPPKNSPIARLSAFVQDVENHFPLKTKMIPEVAAIFSEAAPAMKGPYRFLFGNLWLFKPLLTWLLPKINPFGRALLSTTIAFTMQEGSDAENVIPAEASVTANLRIHPIQNIDSSFNVLQKIAKKYDIEAELLEAREASPISSTSNDAYRYIVKMIMKNYPDVLVSPYVMLGGTDCRYFSEITESALRFSPVRMDNKDLKKIHGINEAIPKTCLTEAVLFYKDIIINHQ</sequence>
<reference evidence="8 9" key="1">
    <citation type="submission" date="2020-02" db="EMBL/GenBank/DDBJ databases">
        <authorList>
            <person name="Zheng R.K."/>
            <person name="Sun C.M."/>
        </authorList>
    </citation>
    <scope>NUCLEOTIDE SEQUENCE [LARGE SCALE GENOMIC DNA]</scope>
    <source>
        <strain evidence="9">zrk13</strain>
    </source>
</reference>
<evidence type="ECO:0000256" key="1">
    <source>
        <dbReference type="ARBA" id="ARBA00006247"/>
    </source>
</evidence>
<evidence type="ECO:0000259" key="7">
    <source>
        <dbReference type="Pfam" id="PF07687"/>
    </source>
</evidence>
<dbReference type="InterPro" id="IPR011650">
    <property type="entry name" value="Peptidase_M20_dimer"/>
</dbReference>
<evidence type="ECO:0000256" key="3">
    <source>
        <dbReference type="ARBA" id="ARBA00022723"/>
    </source>
</evidence>
<dbReference type="PANTHER" id="PTHR45962">
    <property type="entry name" value="N-FATTY-ACYL-AMINO ACID SYNTHASE/HYDROLASE PM20D1"/>
    <property type="match status" value="1"/>
</dbReference>
<dbReference type="InterPro" id="IPR047177">
    <property type="entry name" value="Pept_M20A"/>
</dbReference>
<evidence type="ECO:0000313" key="9">
    <source>
        <dbReference type="Proteomes" id="UP000514720"/>
    </source>
</evidence>
<evidence type="ECO:0000256" key="6">
    <source>
        <dbReference type="SAM" id="Phobius"/>
    </source>
</evidence>
<evidence type="ECO:0000313" key="8">
    <source>
        <dbReference type="EMBL" id="QMS85309.1"/>
    </source>
</evidence>
<keyword evidence="3" id="KW-0479">Metal-binding</keyword>
<dbReference type="Gene3D" id="1.10.150.900">
    <property type="match status" value="1"/>
</dbReference>
<feature type="transmembrane region" description="Helical" evidence="6">
    <location>
        <begin position="6"/>
        <end position="27"/>
    </location>
</feature>
<dbReference type="GO" id="GO:0046872">
    <property type="term" value="F:metal ion binding"/>
    <property type="evidence" value="ECO:0007669"/>
    <property type="project" value="UniProtKB-KW"/>
</dbReference>
<dbReference type="GO" id="GO:0006508">
    <property type="term" value="P:proteolysis"/>
    <property type="evidence" value="ECO:0007669"/>
    <property type="project" value="UniProtKB-KW"/>
</dbReference>